<dbReference type="Proteomes" id="UP000235145">
    <property type="component" value="Unassembled WGS sequence"/>
</dbReference>
<keyword evidence="1" id="KW-0812">Transmembrane</keyword>
<evidence type="ECO:0000313" key="3">
    <source>
        <dbReference type="Proteomes" id="UP000235145"/>
    </source>
</evidence>
<keyword evidence="1" id="KW-1133">Transmembrane helix</keyword>
<comment type="caution">
    <text evidence="2">The sequence shown here is derived from an EMBL/GenBank/DDBJ whole genome shotgun (WGS) entry which is preliminary data.</text>
</comment>
<evidence type="ECO:0000256" key="1">
    <source>
        <dbReference type="SAM" id="Phobius"/>
    </source>
</evidence>
<keyword evidence="3" id="KW-1185">Reference proteome</keyword>
<accession>A0A9R1WKG6</accession>
<gene>
    <name evidence="2" type="ORF">LSAT_V11C100004850</name>
</gene>
<keyword evidence="1" id="KW-0472">Membrane</keyword>
<organism evidence="2 3">
    <name type="scientific">Lactuca sativa</name>
    <name type="common">Garden lettuce</name>
    <dbReference type="NCBI Taxonomy" id="4236"/>
    <lineage>
        <taxon>Eukaryota</taxon>
        <taxon>Viridiplantae</taxon>
        <taxon>Streptophyta</taxon>
        <taxon>Embryophyta</taxon>
        <taxon>Tracheophyta</taxon>
        <taxon>Spermatophyta</taxon>
        <taxon>Magnoliopsida</taxon>
        <taxon>eudicotyledons</taxon>
        <taxon>Gunneridae</taxon>
        <taxon>Pentapetalae</taxon>
        <taxon>asterids</taxon>
        <taxon>campanulids</taxon>
        <taxon>Asterales</taxon>
        <taxon>Asteraceae</taxon>
        <taxon>Cichorioideae</taxon>
        <taxon>Cichorieae</taxon>
        <taxon>Lactucinae</taxon>
        <taxon>Lactuca</taxon>
    </lineage>
</organism>
<dbReference type="EMBL" id="NBSK02000001">
    <property type="protein sequence ID" value="KAJ0224412.1"/>
    <property type="molecule type" value="Genomic_DNA"/>
</dbReference>
<feature type="transmembrane region" description="Helical" evidence="1">
    <location>
        <begin position="65"/>
        <end position="83"/>
    </location>
</feature>
<reference evidence="2 3" key="1">
    <citation type="journal article" date="2017" name="Nat. Commun.">
        <title>Genome assembly with in vitro proximity ligation data and whole-genome triplication in lettuce.</title>
        <authorList>
            <person name="Reyes-Chin-Wo S."/>
            <person name="Wang Z."/>
            <person name="Yang X."/>
            <person name="Kozik A."/>
            <person name="Arikit S."/>
            <person name="Song C."/>
            <person name="Xia L."/>
            <person name="Froenicke L."/>
            <person name="Lavelle D.O."/>
            <person name="Truco M.J."/>
            <person name="Xia R."/>
            <person name="Zhu S."/>
            <person name="Xu C."/>
            <person name="Xu H."/>
            <person name="Xu X."/>
            <person name="Cox K."/>
            <person name="Korf I."/>
            <person name="Meyers B.C."/>
            <person name="Michelmore R.W."/>
        </authorList>
    </citation>
    <scope>NUCLEOTIDE SEQUENCE [LARGE SCALE GENOMIC DNA]</scope>
    <source>
        <strain evidence="3">cv. Salinas</strain>
        <tissue evidence="2">Seedlings</tissue>
    </source>
</reference>
<name>A0A9R1WKG6_LACSA</name>
<dbReference type="InterPro" id="IPR012340">
    <property type="entry name" value="NA-bd_OB-fold"/>
</dbReference>
<dbReference type="AlphaFoldDB" id="A0A9R1WKG6"/>
<evidence type="ECO:0000313" key="2">
    <source>
        <dbReference type="EMBL" id="KAJ0224412.1"/>
    </source>
</evidence>
<dbReference type="Gene3D" id="2.40.50.140">
    <property type="entry name" value="Nucleic acid-binding proteins"/>
    <property type="match status" value="1"/>
</dbReference>
<protein>
    <submittedName>
        <fullName evidence="2">Uncharacterized protein</fullName>
    </submittedName>
</protein>
<proteinExistence type="predicted"/>
<sequence>MDEEGTKYHSRVFNQIFSKFRDLLKEGESYIILKPNMAAVRNGFSVTSQKQTLTLDWKRIVKNVMIFRVQLMVLCLLILTLSLDRNVQETHSLMLLGKLSHFGHLRQPILTHQGIT</sequence>